<dbReference type="SUPFAM" id="SSF109604">
    <property type="entry name" value="HD-domain/PDEase-like"/>
    <property type="match status" value="1"/>
</dbReference>
<dbReference type="AlphaFoldDB" id="A0A2R7Z0F4"/>
<gene>
    <name evidence="1" type="ORF">C7S10_06075</name>
</gene>
<organism evidence="1 2">
    <name type="scientific">Nocardioides currus</name>
    <dbReference type="NCBI Taxonomy" id="2133958"/>
    <lineage>
        <taxon>Bacteria</taxon>
        <taxon>Bacillati</taxon>
        <taxon>Actinomycetota</taxon>
        <taxon>Actinomycetes</taxon>
        <taxon>Propionibacteriales</taxon>
        <taxon>Nocardioidaceae</taxon>
        <taxon>Nocardioides</taxon>
    </lineage>
</organism>
<keyword evidence="2" id="KW-1185">Reference proteome</keyword>
<dbReference type="EMBL" id="PYXZ01000002">
    <property type="protein sequence ID" value="PUA81639.1"/>
    <property type="molecule type" value="Genomic_DNA"/>
</dbReference>
<dbReference type="RefSeq" id="WP_108343531.1">
    <property type="nucleotide sequence ID" value="NZ_PYXZ01000002.1"/>
</dbReference>
<dbReference type="Gene3D" id="1.10.3210.10">
    <property type="entry name" value="Hypothetical protein af1432"/>
    <property type="match status" value="1"/>
</dbReference>
<dbReference type="InterPro" id="IPR009218">
    <property type="entry name" value="HD_phosphohydro"/>
</dbReference>
<dbReference type="PANTHER" id="PTHR21174:SF0">
    <property type="entry name" value="HD PHOSPHOHYDROLASE FAMILY PROTEIN-RELATED"/>
    <property type="match status" value="1"/>
</dbReference>
<reference evidence="1 2" key="1">
    <citation type="submission" date="2018-03" db="EMBL/GenBank/DDBJ databases">
        <authorList>
            <person name="Keele B.F."/>
        </authorList>
    </citation>
    <scope>NUCLEOTIDE SEQUENCE [LARGE SCALE GENOMIC DNA]</scope>
    <source>
        <strain evidence="1 2">IB-3</strain>
    </source>
</reference>
<evidence type="ECO:0008006" key="3">
    <source>
        <dbReference type="Google" id="ProtNLM"/>
    </source>
</evidence>
<name>A0A2R7Z0F4_9ACTN</name>
<protein>
    <recommendedName>
        <fullName evidence="3">Metal-dependent phosphohydrolase</fullName>
    </recommendedName>
</protein>
<sequence length="198" mass="21851">MPPTSTPLAERWPLRALTEVRDELLVAWDRPGYHDLRHLAEVLDRLDDLDRDGARFDRVPVALAAWFHDAVYDGRPGAEERSALLAEACLPDPPAAEVARLVRMTEHHQAFPDDLNAAALSDADLGILAAGRDRYEQYARDVRTEYAHVPDADFRAGRAAVLGDLLDGPSLFRTPQGRALWEEPARANVAAEIASLTG</sequence>
<comment type="caution">
    <text evidence="1">The sequence shown here is derived from an EMBL/GenBank/DDBJ whole genome shotgun (WGS) entry which is preliminary data.</text>
</comment>
<dbReference type="PANTHER" id="PTHR21174">
    <property type="match status" value="1"/>
</dbReference>
<evidence type="ECO:0000313" key="1">
    <source>
        <dbReference type="EMBL" id="PUA81639.1"/>
    </source>
</evidence>
<proteinExistence type="predicted"/>
<dbReference type="PIRSF" id="PIRSF035170">
    <property type="entry name" value="HD_phosphohydro"/>
    <property type="match status" value="1"/>
</dbReference>
<evidence type="ECO:0000313" key="2">
    <source>
        <dbReference type="Proteomes" id="UP000244867"/>
    </source>
</evidence>
<accession>A0A2R7Z0F4</accession>
<dbReference type="OrthoDB" id="9808993at2"/>
<dbReference type="Proteomes" id="UP000244867">
    <property type="component" value="Unassembled WGS sequence"/>
</dbReference>